<dbReference type="InterPro" id="IPR045851">
    <property type="entry name" value="AMP-bd_C_sf"/>
</dbReference>
<comment type="similarity">
    <text evidence="5 9">Belongs to the phenylacetyl-CoA ligase family.</text>
</comment>
<dbReference type="Proteomes" id="UP000823895">
    <property type="component" value="Unassembled WGS sequence"/>
</dbReference>
<proteinExistence type="inferred from homology"/>
<dbReference type="Gene3D" id="3.30.300.30">
    <property type="match status" value="1"/>
</dbReference>
<sequence>MIWDKEETLPREEIEAIQLAKLKDTVHYIYDRVKPYRDKMDAAGIKPDDVQTLEDLKRLPFTYKADFRDNYPDGLFAVDKKEIVRYHASSGTTGKPTVVGYTRNDLDMWLNNVARLACMGGATADDVAQISFGYGTFTGALGLHGGLEKIGASVIPMSSGNTNKQIMFLQDMGVTLLVATPSYALHLGEEIRNRGIDPSKDLKLHIGLFGGEGMTEPMRDEMHKVWGDQFVCTQNYGMSELCGPGVAGECTELCGMHVNEDWFIPEIIDPETEEVLPPGELGELVVTCLGKEALPLVRYRTGDLTRLMYEPCKCGRTTCRMENISGRADDMLVIRGVNVFPTQIEEVLLKIDEIGPHYEILVERRNRLDVMTITVELIDDRLLDSYAKLSELESRIKKALKAQLGLATQIRLVAPNSLQRFEGKAKRVTDLRKDGL</sequence>
<comment type="subunit">
    <text evidence="1">Monomer.</text>
</comment>
<dbReference type="PANTHER" id="PTHR43439:SF1">
    <property type="entry name" value="PHENYLACETATE-COENZYME A LIGASE"/>
    <property type="match status" value="1"/>
</dbReference>
<dbReference type="AlphaFoldDB" id="A0A9D2P5G6"/>
<keyword evidence="2 9" id="KW-0436">Ligase</keyword>
<protein>
    <recommendedName>
        <fullName evidence="7 9">Phenylacetate-coenzyme A ligase</fullName>
        <ecNumber evidence="6 9">6.2.1.30</ecNumber>
    </recommendedName>
    <alternativeName>
        <fullName evidence="8 9">Phenylacetyl-CoA ligase</fullName>
    </alternativeName>
</protein>
<comment type="function">
    <text evidence="9">Catalyzes the activation of phenylacetic acid (PA) to phenylacetyl-CoA (PA-CoA).</text>
</comment>
<reference evidence="12" key="2">
    <citation type="submission" date="2021-04" db="EMBL/GenBank/DDBJ databases">
        <authorList>
            <person name="Gilroy R."/>
        </authorList>
    </citation>
    <scope>NUCLEOTIDE SEQUENCE</scope>
    <source>
        <strain evidence="12">CHK165-2605</strain>
    </source>
</reference>
<feature type="domain" description="AMP-dependent synthetase/ligase" evidence="10">
    <location>
        <begin position="78"/>
        <end position="286"/>
    </location>
</feature>
<dbReference type="InterPro" id="IPR051414">
    <property type="entry name" value="Adenylate-forming_Reductase"/>
</dbReference>
<evidence type="ECO:0000256" key="6">
    <source>
        <dbReference type="ARBA" id="ARBA00066629"/>
    </source>
</evidence>
<dbReference type="Pfam" id="PF00501">
    <property type="entry name" value="AMP-binding"/>
    <property type="match status" value="1"/>
</dbReference>
<dbReference type="Pfam" id="PF14535">
    <property type="entry name" value="AMP-binding_C_2"/>
    <property type="match status" value="1"/>
</dbReference>
<dbReference type="InterPro" id="IPR028154">
    <property type="entry name" value="AMP-dep_Lig_C"/>
</dbReference>
<evidence type="ECO:0000256" key="8">
    <source>
        <dbReference type="ARBA" id="ARBA00075111"/>
    </source>
</evidence>
<dbReference type="InterPro" id="IPR042099">
    <property type="entry name" value="ANL_N_sf"/>
</dbReference>
<organism evidence="12 13">
    <name type="scientific">Candidatus Mediterraneibacter gallistercoris</name>
    <dbReference type="NCBI Taxonomy" id="2838671"/>
    <lineage>
        <taxon>Bacteria</taxon>
        <taxon>Bacillati</taxon>
        <taxon>Bacillota</taxon>
        <taxon>Clostridia</taxon>
        <taxon>Lachnospirales</taxon>
        <taxon>Lachnospiraceae</taxon>
        <taxon>Mediterraneibacter</taxon>
    </lineage>
</organism>
<evidence type="ECO:0000256" key="4">
    <source>
        <dbReference type="ARBA" id="ARBA00060591"/>
    </source>
</evidence>
<dbReference type="PANTHER" id="PTHR43439">
    <property type="entry name" value="PHENYLACETATE-COENZYME A LIGASE"/>
    <property type="match status" value="1"/>
</dbReference>
<dbReference type="EMBL" id="DWWI01000195">
    <property type="protein sequence ID" value="HJC43852.1"/>
    <property type="molecule type" value="Genomic_DNA"/>
</dbReference>
<name>A0A9D2P5G6_9FIRM</name>
<dbReference type="GO" id="GO:0047475">
    <property type="term" value="F:phenylacetate-CoA ligase activity"/>
    <property type="evidence" value="ECO:0007669"/>
    <property type="project" value="UniProtKB-EC"/>
</dbReference>
<feature type="domain" description="AMP-dependent ligase C-terminal" evidence="11">
    <location>
        <begin position="336"/>
        <end position="432"/>
    </location>
</feature>
<gene>
    <name evidence="12" type="ORF">H9756_09280</name>
</gene>
<dbReference type="GO" id="GO:0000166">
    <property type="term" value="F:nucleotide binding"/>
    <property type="evidence" value="ECO:0007669"/>
    <property type="project" value="UniProtKB-KW"/>
</dbReference>
<evidence type="ECO:0000256" key="1">
    <source>
        <dbReference type="ARBA" id="ARBA00011245"/>
    </source>
</evidence>
<dbReference type="InterPro" id="IPR011880">
    <property type="entry name" value="PA_CoA_ligase"/>
</dbReference>
<dbReference type="PIRSF" id="PIRSF006444">
    <property type="entry name" value="PaaK"/>
    <property type="match status" value="1"/>
</dbReference>
<accession>A0A9D2P5G6</accession>
<evidence type="ECO:0000256" key="9">
    <source>
        <dbReference type="PIRNR" id="PIRNR006444"/>
    </source>
</evidence>
<evidence type="ECO:0000256" key="5">
    <source>
        <dbReference type="ARBA" id="ARBA00061566"/>
    </source>
</evidence>
<dbReference type="InterPro" id="IPR000873">
    <property type="entry name" value="AMP-dep_synth/lig_dom"/>
</dbReference>
<evidence type="ECO:0000256" key="7">
    <source>
        <dbReference type="ARBA" id="ARBA00068695"/>
    </source>
</evidence>
<evidence type="ECO:0000313" key="13">
    <source>
        <dbReference type="Proteomes" id="UP000823895"/>
    </source>
</evidence>
<dbReference type="GO" id="GO:0010124">
    <property type="term" value="P:phenylacetate catabolic process"/>
    <property type="evidence" value="ECO:0007669"/>
    <property type="project" value="UniProtKB-UniRule"/>
</dbReference>
<evidence type="ECO:0000259" key="10">
    <source>
        <dbReference type="Pfam" id="PF00501"/>
    </source>
</evidence>
<dbReference type="Gene3D" id="3.40.50.12780">
    <property type="entry name" value="N-terminal domain of ligase-like"/>
    <property type="match status" value="1"/>
</dbReference>
<reference evidence="12" key="1">
    <citation type="journal article" date="2021" name="PeerJ">
        <title>Extensive microbial diversity within the chicken gut microbiome revealed by metagenomics and culture.</title>
        <authorList>
            <person name="Gilroy R."/>
            <person name="Ravi A."/>
            <person name="Getino M."/>
            <person name="Pursley I."/>
            <person name="Horton D.L."/>
            <person name="Alikhan N.F."/>
            <person name="Baker D."/>
            <person name="Gharbi K."/>
            <person name="Hall N."/>
            <person name="Watson M."/>
            <person name="Adriaenssens E.M."/>
            <person name="Foster-Nyarko E."/>
            <person name="Jarju S."/>
            <person name="Secka A."/>
            <person name="Antonio M."/>
            <person name="Oren A."/>
            <person name="Chaudhuri R.R."/>
            <person name="La Ragione R."/>
            <person name="Hildebrand F."/>
            <person name="Pallen M.J."/>
        </authorList>
    </citation>
    <scope>NUCLEOTIDE SEQUENCE</scope>
    <source>
        <strain evidence="12">CHK165-2605</strain>
    </source>
</reference>
<comment type="catalytic activity">
    <reaction evidence="9">
        <text>2-phenylacetate + ATP + CoA = phenylacetyl-CoA + AMP + diphosphate</text>
        <dbReference type="Rhea" id="RHEA:20956"/>
        <dbReference type="ChEBI" id="CHEBI:18401"/>
        <dbReference type="ChEBI" id="CHEBI:30616"/>
        <dbReference type="ChEBI" id="CHEBI:33019"/>
        <dbReference type="ChEBI" id="CHEBI:57287"/>
        <dbReference type="ChEBI" id="CHEBI:57390"/>
        <dbReference type="ChEBI" id="CHEBI:456215"/>
        <dbReference type="EC" id="6.2.1.30"/>
    </reaction>
</comment>
<evidence type="ECO:0000256" key="2">
    <source>
        <dbReference type="ARBA" id="ARBA00022598"/>
    </source>
</evidence>
<keyword evidence="3 9" id="KW-0547">Nucleotide-binding</keyword>
<evidence type="ECO:0000259" key="11">
    <source>
        <dbReference type="Pfam" id="PF14535"/>
    </source>
</evidence>
<dbReference type="SUPFAM" id="SSF56801">
    <property type="entry name" value="Acetyl-CoA synthetase-like"/>
    <property type="match status" value="1"/>
</dbReference>
<comment type="pathway">
    <text evidence="4 9">Aromatic compound metabolism; phenylacetate degradation.</text>
</comment>
<dbReference type="EC" id="6.2.1.30" evidence="6 9"/>
<dbReference type="CDD" id="cd05913">
    <property type="entry name" value="PaaK"/>
    <property type="match status" value="1"/>
</dbReference>
<comment type="caution">
    <text evidence="12">The sequence shown here is derived from an EMBL/GenBank/DDBJ whole genome shotgun (WGS) entry which is preliminary data.</text>
</comment>
<evidence type="ECO:0000256" key="3">
    <source>
        <dbReference type="ARBA" id="ARBA00022741"/>
    </source>
</evidence>
<evidence type="ECO:0000313" key="12">
    <source>
        <dbReference type="EMBL" id="HJC43852.1"/>
    </source>
</evidence>
<dbReference type="FunFam" id="3.40.50.12780:FF:000016">
    <property type="entry name" value="Phenylacetate-coenzyme A ligase"/>
    <property type="match status" value="1"/>
</dbReference>